<proteinExistence type="predicted"/>
<evidence type="ECO:0000313" key="4">
    <source>
        <dbReference type="Proteomes" id="UP001151234"/>
    </source>
</evidence>
<dbReference type="GO" id="GO:0016787">
    <property type="term" value="F:hydrolase activity"/>
    <property type="evidence" value="ECO:0007669"/>
    <property type="project" value="UniProtKB-KW"/>
</dbReference>
<evidence type="ECO:0000259" key="2">
    <source>
        <dbReference type="Pfam" id="PF01557"/>
    </source>
</evidence>
<dbReference type="InterPro" id="IPR011234">
    <property type="entry name" value="Fumarylacetoacetase-like_C"/>
</dbReference>
<dbReference type="AlphaFoldDB" id="A0A9X3ZIK2"/>
<dbReference type="SUPFAM" id="SSF56529">
    <property type="entry name" value="FAH"/>
    <property type="match status" value="1"/>
</dbReference>
<organism evidence="3 4">
    <name type="scientific">Hoeflea prorocentri</name>
    <dbReference type="NCBI Taxonomy" id="1922333"/>
    <lineage>
        <taxon>Bacteria</taxon>
        <taxon>Pseudomonadati</taxon>
        <taxon>Pseudomonadota</taxon>
        <taxon>Alphaproteobacteria</taxon>
        <taxon>Hyphomicrobiales</taxon>
        <taxon>Rhizobiaceae</taxon>
        <taxon>Hoeflea</taxon>
    </lineage>
</organism>
<comment type="caution">
    <text evidence="3">The sequence shown here is derived from an EMBL/GenBank/DDBJ whole genome shotgun (WGS) entry which is preliminary data.</text>
</comment>
<dbReference type="Proteomes" id="UP001151234">
    <property type="component" value="Unassembled WGS sequence"/>
</dbReference>
<feature type="domain" description="Fumarylacetoacetase-like C-terminal" evidence="2">
    <location>
        <begin position="17"/>
        <end position="77"/>
    </location>
</feature>
<feature type="region of interest" description="Disordered" evidence="1">
    <location>
        <begin position="1"/>
        <end position="20"/>
    </location>
</feature>
<accession>A0A9X3ZIK2</accession>
<gene>
    <name evidence="3" type="ORF">OQ273_13660</name>
</gene>
<dbReference type="RefSeq" id="WP_267991051.1">
    <property type="nucleotide sequence ID" value="NZ_JAPJZI010000001.1"/>
</dbReference>
<protein>
    <submittedName>
        <fullName evidence="3">Fumarylacetoacetate hydrolase family protein</fullName>
    </submittedName>
</protein>
<keyword evidence="3" id="KW-0378">Hydrolase</keyword>
<feature type="compositionally biased region" description="Polar residues" evidence="1">
    <location>
        <begin position="88"/>
        <end position="97"/>
    </location>
</feature>
<reference evidence="3" key="1">
    <citation type="submission" date="2022-11" db="EMBL/GenBank/DDBJ databases">
        <title>Draft genome sequence of Hoeflea poritis E7-10 and Hoeflea prorocentri PM5-8, separated from scleractinian coral Porites lutea and marine dinoflagellate.</title>
        <authorList>
            <person name="Zhang G."/>
            <person name="Wei Q."/>
            <person name="Cai L."/>
        </authorList>
    </citation>
    <scope>NUCLEOTIDE SEQUENCE</scope>
    <source>
        <strain evidence="3">PM5-8</strain>
    </source>
</reference>
<name>A0A9X3ZIK2_9HYPH</name>
<sequence>MSAIKSFSGRRARDSRGKPAINIDKAAAMDQVAGFVPVSDVSDQARQLERSGQWVKGKSFPDFRPTGPLPVTPDEIDGKVSPGFDGLGSQTQTVVEF</sequence>
<dbReference type="Pfam" id="PF01557">
    <property type="entry name" value="FAA_hydrolase"/>
    <property type="match status" value="1"/>
</dbReference>
<evidence type="ECO:0000256" key="1">
    <source>
        <dbReference type="SAM" id="MobiDB-lite"/>
    </source>
</evidence>
<dbReference type="InterPro" id="IPR036663">
    <property type="entry name" value="Fumarylacetoacetase_C_sf"/>
</dbReference>
<dbReference type="Gene3D" id="3.90.850.10">
    <property type="entry name" value="Fumarylacetoacetase-like, C-terminal domain"/>
    <property type="match status" value="1"/>
</dbReference>
<feature type="region of interest" description="Disordered" evidence="1">
    <location>
        <begin position="56"/>
        <end position="97"/>
    </location>
</feature>
<keyword evidence="4" id="KW-1185">Reference proteome</keyword>
<evidence type="ECO:0000313" key="3">
    <source>
        <dbReference type="EMBL" id="MDA5399625.1"/>
    </source>
</evidence>
<dbReference type="EMBL" id="JAPJZI010000001">
    <property type="protein sequence ID" value="MDA5399625.1"/>
    <property type="molecule type" value="Genomic_DNA"/>
</dbReference>